<dbReference type="EMBL" id="NIPO01000001">
    <property type="protein sequence ID" value="PJR04879.1"/>
    <property type="molecule type" value="Genomic_DNA"/>
</dbReference>
<name>A0A2M9R7N5_9FLAO</name>
<comment type="caution">
    <text evidence="1">The sequence shown here is derived from an EMBL/GenBank/DDBJ whole genome shotgun (WGS) entry which is preliminary data.</text>
</comment>
<gene>
    <name evidence="1" type="ORF">CDL10_10250</name>
</gene>
<evidence type="ECO:0000313" key="2">
    <source>
        <dbReference type="Proteomes" id="UP000231960"/>
    </source>
</evidence>
<sequence>MSISLNTYRTHPDNLQDGIKLKNMLNEAKERILNEFDKKKVASLLAKTETIVEKIDINNNLDSLHIFLSNDIFNNFTVHLRACLCLGACRCG</sequence>
<protein>
    <submittedName>
        <fullName evidence="1">Uncharacterized protein</fullName>
    </submittedName>
</protein>
<reference evidence="1 2" key="1">
    <citation type="submission" date="2017-06" db="EMBL/GenBank/DDBJ databases">
        <title>Description of Avrilella dinanensis gen. nov. sp. nov.</title>
        <authorList>
            <person name="Leyer C."/>
            <person name="Sassi M."/>
            <person name="Minet J."/>
            <person name="Kayal S."/>
            <person name="Cattoir V."/>
        </authorList>
    </citation>
    <scope>NUCLEOTIDE SEQUENCE [LARGE SCALE GENOMIC DNA]</scope>
    <source>
        <strain evidence="1 2">UR159</strain>
    </source>
</reference>
<dbReference type="OrthoDB" id="4393931at2"/>
<keyword evidence="2" id="KW-1185">Reference proteome</keyword>
<proteinExistence type="predicted"/>
<dbReference type="AlphaFoldDB" id="A0A2M9R7N5"/>
<accession>A0A2M9R7N5</accession>
<organism evidence="1 2">
    <name type="scientific">Avrilella dinanensis</name>
    <dbReference type="NCBI Taxonomy" id="2008672"/>
    <lineage>
        <taxon>Bacteria</taxon>
        <taxon>Pseudomonadati</taxon>
        <taxon>Bacteroidota</taxon>
        <taxon>Flavobacteriia</taxon>
        <taxon>Flavobacteriales</taxon>
        <taxon>Flavobacteriaceae</taxon>
        <taxon>Avrilella</taxon>
    </lineage>
</organism>
<dbReference type="Proteomes" id="UP000231960">
    <property type="component" value="Unassembled WGS sequence"/>
</dbReference>
<dbReference type="RefSeq" id="WP_100678438.1">
    <property type="nucleotide sequence ID" value="NZ_NIPO01000001.1"/>
</dbReference>
<evidence type="ECO:0000313" key="1">
    <source>
        <dbReference type="EMBL" id="PJR04879.1"/>
    </source>
</evidence>